<keyword evidence="5 7" id="KW-1133">Transmembrane helix</keyword>
<evidence type="ECO:0000256" key="4">
    <source>
        <dbReference type="ARBA" id="ARBA00022840"/>
    </source>
</evidence>
<dbReference type="CDD" id="cd03228">
    <property type="entry name" value="ABCC_MRP_Like"/>
    <property type="match status" value="1"/>
</dbReference>
<dbReference type="GO" id="GO:0015421">
    <property type="term" value="F:ABC-type oligopeptide transporter activity"/>
    <property type="evidence" value="ECO:0007669"/>
    <property type="project" value="TreeGrafter"/>
</dbReference>
<keyword evidence="6 7" id="KW-0472">Membrane</keyword>
<dbReference type="EMBL" id="AGDY01000005">
    <property type="protein sequence ID" value="EMB22306.1"/>
    <property type="molecule type" value="Genomic_DNA"/>
</dbReference>
<comment type="caution">
    <text evidence="10">The sequence shown here is derived from an EMBL/GenBank/DDBJ whole genome shotgun (WGS) entry which is preliminary data.</text>
</comment>
<dbReference type="Pfam" id="PF00005">
    <property type="entry name" value="ABC_tran"/>
    <property type="match status" value="1"/>
</dbReference>
<evidence type="ECO:0000259" key="9">
    <source>
        <dbReference type="PROSITE" id="PS50929"/>
    </source>
</evidence>
<dbReference type="SUPFAM" id="SSF90123">
    <property type="entry name" value="ABC transporter transmembrane region"/>
    <property type="match status" value="1"/>
</dbReference>
<feature type="domain" description="ABC transmembrane type-1" evidence="9">
    <location>
        <begin position="26"/>
        <end position="310"/>
    </location>
</feature>
<evidence type="ECO:0000256" key="6">
    <source>
        <dbReference type="ARBA" id="ARBA00023136"/>
    </source>
</evidence>
<keyword evidence="2 7" id="KW-0812">Transmembrane</keyword>
<gene>
    <name evidence="10" type="ORF">HMPREF9723_01224</name>
</gene>
<keyword evidence="3" id="KW-0547">Nucleotide-binding</keyword>
<evidence type="ECO:0000256" key="5">
    <source>
        <dbReference type="ARBA" id="ARBA00022989"/>
    </source>
</evidence>
<proteinExistence type="predicted"/>
<evidence type="ECO:0008006" key="11">
    <source>
        <dbReference type="Google" id="ProtNLM"/>
    </source>
</evidence>
<sequence length="618" mass="70809">MMNRMKSKFIRTFILFFKASPFRVSAVIVLTLALGVFPSLRIFISMKLIDLIADLLQSSAEIAFGKIFKLLAAWAVISLASELAVKLQGTLNALINEKFSASIMTGLSEKLAGLTDLSFFEKRENLVKVDMVREQLQVRPQNYVFNIILNFQRIVNLISMFAVLFSIDYLLPVLMIFSTLPVFLISQKAGRVQWAETEKLQDKKLKMATYIKHGLEGEKAKDNFLFGFAKNFKNTYLSIRDEYLKNFIKIAHRGLAFQLITSFVSALIMIALFFLMIFIVVKKRIAVGAVAGYVQAFMYTQYEIQDLAMYGRWYFTIMGYFQNYFDIMDWTEKHRGIEDIKQFKRIILNEKIESIELKNIRFAYRGKEFDNDGNDISDYAIKDLSLFIDGKKTYAVVGKNGSGKTTLIKLLTGFYTPQEGSIIINGKYNLSDLDMDSYRERLSAVFQDFAVYSGYTVDENIFVKPEHSEEEEKEKIEKVKYLGKDFEKKLENNYSLVLGMQYGGKEFSGGQRQRLAALRSFIKKSDIIFFDEPTSAIDPIAENEFIESILMQGKGKISLIVTHRMGSVKSCSDIIVIDSGRVIEKGNFESLLAQNGLFAELYNSQRKNFVEDELDLRN</sequence>
<dbReference type="PANTHER" id="PTHR43394:SF1">
    <property type="entry name" value="ATP-BINDING CASSETTE SUB-FAMILY B MEMBER 10, MITOCHONDRIAL"/>
    <property type="match status" value="1"/>
</dbReference>
<dbReference type="PANTHER" id="PTHR43394">
    <property type="entry name" value="ATP-DEPENDENT PERMEASE MDL1, MITOCHONDRIAL"/>
    <property type="match status" value="1"/>
</dbReference>
<feature type="transmembrane region" description="Helical" evidence="7">
    <location>
        <begin position="255"/>
        <end position="281"/>
    </location>
</feature>
<dbReference type="GO" id="GO:0005886">
    <property type="term" value="C:plasma membrane"/>
    <property type="evidence" value="ECO:0007669"/>
    <property type="project" value="UniProtKB-SubCell"/>
</dbReference>
<dbReference type="InterPro" id="IPR036640">
    <property type="entry name" value="ABC1_TM_sf"/>
</dbReference>
<dbReference type="GO" id="GO:0005524">
    <property type="term" value="F:ATP binding"/>
    <property type="evidence" value="ECO:0007669"/>
    <property type="project" value="UniProtKB-KW"/>
</dbReference>
<dbReference type="HOGENOM" id="CLU_000604_84_3_12"/>
<dbReference type="InterPro" id="IPR039421">
    <property type="entry name" value="Type_1_exporter"/>
</dbReference>
<dbReference type="InterPro" id="IPR011527">
    <property type="entry name" value="ABC1_TM_dom"/>
</dbReference>
<feature type="domain" description="ABC transporter" evidence="8">
    <location>
        <begin position="355"/>
        <end position="604"/>
    </location>
</feature>
<reference evidence="10" key="1">
    <citation type="submission" date="2012-01" db="EMBL/GenBank/DDBJ databases">
        <title>The Genome Sequence of Treponema denticola OTK.</title>
        <authorList>
            <consortium name="The Broad Institute Genome Sequencing Platform"/>
            <person name="Earl A."/>
            <person name="Ward D."/>
            <person name="Feldgarden M."/>
            <person name="Gevers D."/>
            <person name="Blanton J.M."/>
            <person name="Fenno C.J."/>
            <person name="Baranova O.V."/>
            <person name="Mathney J."/>
            <person name="Dewhirst F.E."/>
            <person name="Izard J."/>
            <person name="Young S.K."/>
            <person name="Zeng Q."/>
            <person name="Gargeya S."/>
            <person name="Fitzgerald M."/>
            <person name="Haas B."/>
            <person name="Abouelleil A."/>
            <person name="Alvarado L."/>
            <person name="Arachchi H.M."/>
            <person name="Berlin A."/>
            <person name="Chapman S.B."/>
            <person name="Gearin G."/>
            <person name="Goldberg J."/>
            <person name="Griggs A."/>
            <person name="Gujja S."/>
            <person name="Hansen M."/>
            <person name="Heiman D."/>
            <person name="Howarth C."/>
            <person name="Larimer J."/>
            <person name="Lui A."/>
            <person name="MacDonald P.J.P."/>
            <person name="McCowen C."/>
            <person name="Montmayeur A."/>
            <person name="Murphy C."/>
            <person name="Neiman D."/>
            <person name="Pearson M."/>
            <person name="Priest M."/>
            <person name="Roberts A."/>
            <person name="Saif S."/>
            <person name="Shea T."/>
            <person name="Sisk P."/>
            <person name="Stolte C."/>
            <person name="Sykes S."/>
            <person name="Wortman J."/>
            <person name="Nusbaum C."/>
            <person name="Birren B."/>
        </authorList>
    </citation>
    <scope>NUCLEOTIDE SEQUENCE [LARGE SCALE GENOMIC DNA]</scope>
    <source>
        <strain evidence="10">OTK</strain>
    </source>
</reference>
<dbReference type="PROSITE" id="PS50893">
    <property type="entry name" value="ABC_TRANSPORTER_2"/>
    <property type="match status" value="1"/>
</dbReference>
<evidence type="ECO:0000256" key="2">
    <source>
        <dbReference type="ARBA" id="ARBA00022692"/>
    </source>
</evidence>
<dbReference type="GO" id="GO:0016887">
    <property type="term" value="F:ATP hydrolysis activity"/>
    <property type="evidence" value="ECO:0007669"/>
    <property type="project" value="InterPro"/>
</dbReference>
<dbReference type="Proteomes" id="UP000011701">
    <property type="component" value="Chromosome"/>
</dbReference>
<dbReference type="PATRIC" id="fig|999434.4.peg.1269"/>
<organism evidence="10">
    <name type="scientific">Treponema denticola OTK</name>
    <dbReference type="NCBI Taxonomy" id="999434"/>
    <lineage>
        <taxon>Bacteria</taxon>
        <taxon>Pseudomonadati</taxon>
        <taxon>Spirochaetota</taxon>
        <taxon>Spirochaetia</taxon>
        <taxon>Spirochaetales</taxon>
        <taxon>Treponemataceae</taxon>
        <taxon>Treponema</taxon>
    </lineage>
</organism>
<comment type="subcellular location">
    <subcellularLocation>
        <location evidence="1">Cell membrane</location>
        <topology evidence="1">Multi-pass membrane protein</topology>
    </subcellularLocation>
</comment>
<evidence type="ECO:0000256" key="7">
    <source>
        <dbReference type="SAM" id="Phobius"/>
    </source>
</evidence>
<dbReference type="SUPFAM" id="SSF52540">
    <property type="entry name" value="P-loop containing nucleoside triphosphate hydrolases"/>
    <property type="match status" value="1"/>
</dbReference>
<dbReference type="Gene3D" id="1.20.1560.10">
    <property type="entry name" value="ABC transporter type 1, transmembrane domain"/>
    <property type="match status" value="1"/>
</dbReference>
<protein>
    <recommendedName>
        <fullName evidence="11">ABC transporter domain-containing protein</fullName>
    </recommendedName>
</protein>
<dbReference type="InterPro" id="IPR003593">
    <property type="entry name" value="AAA+_ATPase"/>
</dbReference>
<evidence type="ECO:0000259" key="8">
    <source>
        <dbReference type="PROSITE" id="PS50893"/>
    </source>
</evidence>
<keyword evidence="4" id="KW-0067">ATP-binding</keyword>
<evidence type="ECO:0000256" key="3">
    <source>
        <dbReference type="ARBA" id="ARBA00022741"/>
    </source>
</evidence>
<evidence type="ECO:0000256" key="1">
    <source>
        <dbReference type="ARBA" id="ARBA00004651"/>
    </source>
</evidence>
<dbReference type="Gene3D" id="3.40.50.300">
    <property type="entry name" value="P-loop containing nucleotide triphosphate hydrolases"/>
    <property type="match status" value="1"/>
</dbReference>
<evidence type="ECO:0000313" key="10">
    <source>
        <dbReference type="EMBL" id="EMB22306.1"/>
    </source>
</evidence>
<dbReference type="AlphaFoldDB" id="A0A0F6MPQ0"/>
<dbReference type="PROSITE" id="PS50929">
    <property type="entry name" value="ABC_TM1F"/>
    <property type="match status" value="1"/>
</dbReference>
<dbReference type="InterPro" id="IPR003439">
    <property type="entry name" value="ABC_transporter-like_ATP-bd"/>
</dbReference>
<dbReference type="InterPro" id="IPR027417">
    <property type="entry name" value="P-loop_NTPase"/>
</dbReference>
<name>A0A0F6MPQ0_TREDN</name>
<feature type="transmembrane region" description="Helical" evidence="7">
    <location>
        <begin position="169"/>
        <end position="186"/>
    </location>
</feature>
<accession>A0A0F6MPQ0</accession>
<dbReference type="SMART" id="SM00382">
    <property type="entry name" value="AAA"/>
    <property type="match status" value="1"/>
</dbReference>